<keyword evidence="11" id="KW-1185">Reference proteome</keyword>
<evidence type="ECO:0000256" key="1">
    <source>
        <dbReference type="ARBA" id="ARBA00004141"/>
    </source>
</evidence>
<dbReference type="Pfam" id="PF13813">
    <property type="entry name" value="MBOAT_2"/>
    <property type="match status" value="1"/>
</dbReference>
<dbReference type="AlphaFoldDB" id="A0A2A9NPK2"/>
<name>A0A2A9NPK2_9AGAR</name>
<evidence type="ECO:0000256" key="5">
    <source>
        <dbReference type="ARBA" id="ARBA00022692"/>
    </source>
</evidence>
<feature type="transmembrane region" description="Helical" evidence="8">
    <location>
        <begin position="79"/>
        <end position="101"/>
    </location>
</feature>
<evidence type="ECO:0000256" key="7">
    <source>
        <dbReference type="ARBA" id="ARBA00023136"/>
    </source>
</evidence>
<evidence type="ECO:0000313" key="11">
    <source>
        <dbReference type="Proteomes" id="UP000242287"/>
    </source>
</evidence>
<organism evidence="10 11">
    <name type="scientific">Amanita thiersii Skay4041</name>
    <dbReference type="NCBI Taxonomy" id="703135"/>
    <lineage>
        <taxon>Eukaryota</taxon>
        <taxon>Fungi</taxon>
        <taxon>Dikarya</taxon>
        <taxon>Basidiomycota</taxon>
        <taxon>Agaricomycotina</taxon>
        <taxon>Agaricomycetes</taxon>
        <taxon>Agaricomycetidae</taxon>
        <taxon>Agaricales</taxon>
        <taxon>Pluteineae</taxon>
        <taxon>Amanitaceae</taxon>
        <taxon>Amanita</taxon>
    </lineage>
</organism>
<feature type="transmembrane region" description="Helical" evidence="8">
    <location>
        <begin position="327"/>
        <end position="346"/>
    </location>
</feature>
<keyword evidence="5 8" id="KW-0812">Transmembrane</keyword>
<dbReference type="InterPro" id="IPR044851">
    <property type="entry name" value="Wax_synthase"/>
</dbReference>
<keyword evidence="7 8" id="KW-0472">Membrane</keyword>
<dbReference type="OrthoDB" id="1077582at2759"/>
<keyword evidence="4" id="KW-0808">Transferase</keyword>
<dbReference type="GO" id="GO:0016020">
    <property type="term" value="C:membrane"/>
    <property type="evidence" value="ECO:0007669"/>
    <property type="project" value="UniProtKB-SubCell"/>
</dbReference>
<evidence type="ECO:0000256" key="8">
    <source>
        <dbReference type="SAM" id="Phobius"/>
    </source>
</evidence>
<dbReference type="GO" id="GO:0006629">
    <property type="term" value="P:lipid metabolic process"/>
    <property type="evidence" value="ECO:0007669"/>
    <property type="project" value="InterPro"/>
</dbReference>
<evidence type="ECO:0000256" key="4">
    <source>
        <dbReference type="ARBA" id="ARBA00022679"/>
    </source>
</evidence>
<dbReference type="Proteomes" id="UP000242287">
    <property type="component" value="Unassembled WGS sequence"/>
</dbReference>
<feature type="transmembrane region" description="Helical" evidence="8">
    <location>
        <begin position="26"/>
        <end position="43"/>
    </location>
</feature>
<gene>
    <name evidence="10" type="ORF">AMATHDRAFT_55783</name>
</gene>
<evidence type="ECO:0000256" key="3">
    <source>
        <dbReference type="ARBA" id="ARBA00007282"/>
    </source>
</evidence>
<feature type="domain" description="Wax synthase" evidence="9">
    <location>
        <begin position="256"/>
        <end position="335"/>
    </location>
</feature>
<feature type="transmembrane region" description="Helical" evidence="8">
    <location>
        <begin position="50"/>
        <end position="67"/>
    </location>
</feature>
<dbReference type="GO" id="GO:0008374">
    <property type="term" value="F:O-acyltransferase activity"/>
    <property type="evidence" value="ECO:0007669"/>
    <property type="project" value="InterPro"/>
</dbReference>
<feature type="transmembrane region" description="Helical" evidence="8">
    <location>
        <begin position="301"/>
        <end position="321"/>
    </location>
</feature>
<feature type="transmembrane region" description="Helical" evidence="8">
    <location>
        <begin position="358"/>
        <end position="376"/>
    </location>
</feature>
<comment type="subcellular location">
    <subcellularLocation>
        <location evidence="1">Membrane</location>
        <topology evidence="1">Multi-pass membrane protein</topology>
    </subcellularLocation>
</comment>
<dbReference type="InterPro" id="IPR032805">
    <property type="entry name" value="Wax_synthase_dom"/>
</dbReference>
<dbReference type="PANTHER" id="PTHR31595">
    <property type="entry name" value="LONG-CHAIN-ALCOHOL O-FATTY-ACYLTRANSFERASE 3-RELATED"/>
    <property type="match status" value="1"/>
</dbReference>
<evidence type="ECO:0000313" key="10">
    <source>
        <dbReference type="EMBL" id="PFH52915.1"/>
    </source>
</evidence>
<dbReference type="STRING" id="703135.A0A2A9NPK2"/>
<comment type="similarity">
    <text evidence="3">Belongs to the wax synthase family.</text>
</comment>
<keyword evidence="6 8" id="KW-1133">Transmembrane helix</keyword>
<proteinExistence type="inferred from homology"/>
<evidence type="ECO:0000256" key="6">
    <source>
        <dbReference type="ARBA" id="ARBA00022989"/>
    </source>
</evidence>
<dbReference type="EMBL" id="KZ301976">
    <property type="protein sequence ID" value="PFH52915.1"/>
    <property type="molecule type" value="Genomic_DNA"/>
</dbReference>
<accession>A0A2A9NPK2</accession>
<evidence type="ECO:0000259" key="9">
    <source>
        <dbReference type="Pfam" id="PF13813"/>
    </source>
</evidence>
<comment type="pathway">
    <text evidence="2">Secondary metabolite biosynthesis.</text>
</comment>
<reference evidence="10 11" key="1">
    <citation type="submission" date="2014-02" db="EMBL/GenBank/DDBJ databases">
        <title>Transposable element dynamics among asymbiotic and ectomycorrhizal Amanita fungi.</title>
        <authorList>
            <consortium name="DOE Joint Genome Institute"/>
            <person name="Hess J."/>
            <person name="Skrede I."/>
            <person name="Wolfe B."/>
            <person name="LaButti K."/>
            <person name="Ohm R.A."/>
            <person name="Grigoriev I.V."/>
            <person name="Pringle A."/>
        </authorList>
    </citation>
    <scope>NUCLEOTIDE SEQUENCE [LARGE SCALE GENOMIC DNA]</scope>
    <source>
        <strain evidence="10 11">SKay4041</strain>
    </source>
</reference>
<sequence length="410" mass="46270">MSWLADLVPSPDARKPLSLDNFVNDILPVFLLYYATAILVLLKDTFNIRLTLLPITLWLAFRAATGLEVASHFDSERLVYLNHGFVLIMTGLGMRVTSWTFQHKPFIRYTSAIPNGCGKPETGYCSSPSRLASDAFELCCNLRGHGWSWSNGLYLPPETRPLSRIGFLRSTTWSLVLGLLAFDILHFSAQSFEPISFMSASGGSIYDASLPLIPRYLRSSFICFICGLVIYNAIQLSYHFATLVGILIFQQQPSQWPPLFEDPWLATSLTGFWARYWHQLFRDSFIYLGFKPMSYIAGRPAGTLGAFFVSSILHVLGLWGMGKGTEFSSISTFFMMNGVGIIVEHAWKRLTGRKVGGFFGWIWLVVWTVGWSNFLFDVYSRKGLISSIFFPDALRPSRLLLRLVSHVLQS</sequence>
<protein>
    <recommendedName>
        <fullName evidence="9">Wax synthase domain-containing protein</fullName>
    </recommendedName>
</protein>
<dbReference type="PANTHER" id="PTHR31595:SF57">
    <property type="entry name" value="OS04G0481900 PROTEIN"/>
    <property type="match status" value="1"/>
</dbReference>
<evidence type="ECO:0000256" key="2">
    <source>
        <dbReference type="ARBA" id="ARBA00005179"/>
    </source>
</evidence>